<dbReference type="GO" id="GO:0052621">
    <property type="term" value="F:diguanylate cyclase activity"/>
    <property type="evidence" value="ECO:0007669"/>
    <property type="project" value="UniProtKB-EC"/>
</dbReference>
<dbReference type="PROSITE" id="PS50110">
    <property type="entry name" value="RESPONSE_REGULATORY"/>
    <property type="match status" value="2"/>
</dbReference>
<evidence type="ECO:0000313" key="8">
    <source>
        <dbReference type="Proteomes" id="UP000244441"/>
    </source>
</evidence>
<name>A0A2S0VQK4_9ALTE</name>
<dbReference type="InterPro" id="IPR050469">
    <property type="entry name" value="Diguanylate_Cyclase"/>
</dbReference>
<dbReference type="Proteomes" id="UP000244441">
    <property type="component" value="Chromosome"/>
</dbReference>
<dbReference type="GO" id="GO:1902201">
    <property type="term" value="P:negative regulation of bacterial-type flagellum-dependent cell motility"/>
    <property type="evidence" value="ECO:0007669"/>
    <property type="project" value="TreeGrafter"/>
</dbReference>
<evidence type="ECO:0000259" key="5">
    <source>
        <dbReference type="PROSITE" id="PS50110"/>
    </source>
</evidence>
<evidence type="ECO:0000259" key="6">
    <source>
        <dbReference type="PROSITE" id="PS50887"/>
    </source>
</evidence>
<keyword evidence="8" id="KW-1185">Reference proteome</keyword>
<gene>
    <name evidence="7" type="ORF">C2869_07985</name>
</gene>
<evidence type="ECO:0000313" key="7">
    <source>
        <dbReference type="EMBL" id="AWB66370.1"/>
    </source>
</evidence>
<organism evidence="7 8">
    <name type="scientific">Saccharobesus litoralis</name>
    <dbReference type="NCBI Taxonomy" id="2172099"/>
    <lineage>
        <taxon>Bacteria</taxon>
        <taxon>Pseudomonadati</taxon>
        <taxon>Pseudomonadota</taxon>
        <taxon>Gammaproteobacteria</taxon>
        <taxon>Alteromonadales</taxon>
        <taxon>Alteromonadaceae</taxon>
        <taxon>Saccharobesus</taxon>
    </lineage>
</organism>
<dbReference type="Pfam" id="PF00990">
    <property type="entry name" value="GGDEF"/>
    <property type="match status" value="1"/>
</dbReference>
<keyword evidence="4" id="KW-0597">Phosphoprotein</keyword>
<dbReference type="Pfam" id="PF00072">
    <property type="entry name" value="Response_reg"/>
    <property type="match status" value="2"/>
</dbReference>
<protein>
    <recommendedName>
        <fullName evidence="2">diguanylate cyclase</fullName>
        <ecNumber evidence="2">2.7.7.65</ecNumber>
    </recommendedName>
</protein>
<feature type="modified residue" description="4-aspartylphosphate" evidence="4">
    <location>
        <position position="176"/>
    </location>
</feature>
<dbReference type="GO" id="GO:0043709">
    <property type="term" value="P:cell adhesion involved in single-species biofilm formation"/>
    <property type="evidence" value="ECO:0007669"/>
    <property type="project" value="TreeGrafter"/>
</dbReference>
<dbReference type="InterPro" id="IPR001789">
    <property type="entry name" value="Sig_transdc_resp-reg_receiver"/>
</dbReference>
<accession>A0A2S0VQK4</accession>
<comment type="cofactor">
    <cofactor evidence="1">
        <name>Mg(2+)</name>
        <dbReference type="ChEBI" id="CHEBI:18420"/>
    </cofactor>
</comment>
<dbReference type="FunFam" id="3.30.70.270:FF:000001">
    <property type="entry name" value="Diguanylate cyclase domain protein"/>
    <property type="match status" value="1"/>
</dbReference>
<dbReference type="CDD" id="cd19921">
    <property type="entry name" value="REC_1_GGDEF"/>
    <property type="match status" value="1"/>
</dbReference>
<dbReference type="SMART" id="SM00267">
    <property type="entry name" value="GGDEF"/>
    <property type="match status" value="1"/>
</dbReference>
<dbReference type="InterPro" id="IPR011006">
    <property type="entry name" value="CheY-like_superfamily"/>
</dbReference>
<dbReference type="CDD" id="cd17544">
    <property type="entry name" value="REC_2_GGDEF"/>
    <property type="match status" value="1"/>
</dbReference>
<feature type="domain" description="Response regulatory" evidence="5">
    <location>
        <begin position="126"/>
        <end position="243"/>
    </location>
</feature>
<dbReference type="InterPro" id="IPR029787">
    <property type="entry name" value="Nucleotide_cyclase"/>
</dbReference>
<dbReference type="GO" id="GO:0000160">
    <property type="term" value="P:phosphorelay signal transduction system"/>
    <property type="evidence" value="ECO:0007669"/>
    <property type="project" value="InterPro"/>
</dbReference>
<dbReference type="NCBIfam" id="TIGR00254">
    <property type="entry name" value="GGDEF"/>
    <property type="match status" value="1"/>
</dbReference>
<dbReference type="SUPFAM" id="SSF52172">
    <property type="entry name" value="CheY-like"/>
    <property type="match status" value="2"/>
</dbReference>
<evidence type="ECO:0000256" key="2">
    <source>
        <dbReference type="ARBA" id="ARBA00012528"/>
    </source>
</evidence>
<dbReference type="RefSeq" id="WP_108602434.1">
    <property type="nucleotide sequence ID" value="NZ_CP026604.1"/>
</dbReference>
<evidence type="ECO:0000256" key="3">
    <source>
        <dbReference type="ARBA" id="ARBA00034247"/>
    </source>
</evidence>
<reference evidence="7 8" key="1">
    <citation type="submission" date="2018-01" db="EMBL/GenBank/DDBJ databases">
        <title>Genome sequence of a Cantenovulum-like bacteria.</title>
        <authorList>
            <person name="Tan W.R."/>
            <person name="Lau N.-S."/>
            <person name="Go F."/>
            <person name="Amirul A.-A.A."/>
        </authorList>
    </citation>
    <scope>NUCLEOTIDE SEQUENCE [LARGE SCALE GENOMIC DNA]</scope>
    <source>
        <strain evidence="7 8">CCB-QB4</strain>
    </source>
</reference>
<dbReference type="InterPro" id="IPR043128">
    <property type="entry name" value="Rev_trsase/Diguanyl_cyclase"/>
</dbReference>
<dbReference type="Gene3D" id="3.40.50.2300">
    <property type="match status" value="2"/>
</dbReference>
<dbReference type="KEGG" id="cate:C2869_07985"/>
<dbReference type="PROSITE" id="PS50887">
    <property type="entry name" value="GGDEF"/>
    <property type="match status" value="1"/>
</dbReference>
<evidence type="ECO:0000256" key="4">
    <source>
        <dbReference type="PROSITE-ProRule" id="PRU00169"/>
    </source>
</evidence>
<dbReference type="PANTHER" id="PTHR45138">
    <property type="entry name" value="REGULATORY COMPONENTS OF SENSORY TRANSDUCTION SYSTEM"/>
    <property type="match status" value="1"/>
</dbReference>
<dbReference type="Gene3D" id="3.30.70.270">
    <property type="match status" value="1"/>
</dbReference>
<feature type="modified residue" description="4-aspartylphosphate" evidence="4">
    <location>
        <position position="55"/>
    </location>
</feature>
<comment type="catalytic activity">
    <reaction evidence="3">
        <text>2 GTP = 3',3'-c-di-GMP + 2 diphosphate</text>
        <dbReference type="Rhea" id="RHEA:24898"/>
        <dbReference type="ChEBI" id="CHEBI:33019"/>
        <dbReference type="ChEBI" id="CHEBI:37565"/>
        <dbReference type="ChEBI" id="CHEBI:58805"/>
        <dbReference type="EC" id="2.7.7.65"/>
    </reaction>
</comment>
<dbReference type="SMART" id="SM00448">
    <property type="entry name" value="REC"/>
    <property type="match status" value="2"/>
</dbReference>
<dbReference type="SUPFAM" id="SSF55073">
    <property type="entry name" value="Nucleotide cyclase"/>
    <property type="match status" value="1"/>
</dbReference>
<dbReference type="EMBL" id="CP026604">
    <property type="protein sequence ID" value="AWB66370.1"/>
    <property type="molecule type" value="Genomic_DNA"/>
</dbReference>
<evidence type="ECO:0000256" key="1">
    <source>
        <dbReference type="ARBA" id="ARBA00001946"/>
    </source>
</evidence>
<dbReference type="GO" id="GO:0005886">
    <property type="term" value="C:plasma membrane"/>
    <property type="evidence" value="ECO:0007669"/>
    <property type="project" value="TreeGrafter"/>
</dbReference>
<proteinExistence type="predicted"/>
<dbReference type="InterPro" id="IPR000160">
    <property type="entry name" value="GGDEF_dom"/>
</dbReference>
<dbReference type="AlphaFoldDB" id="A0A2S0VQK4"/>
<dbReference type="EC" id="2.7.7.65" evidence="2"/>
<feature type="domain" description="Response regulatory" evidence="5">
    <location>
        <begin position="5"/>
        <end position="118"/>
    </location>
</feature>
<dbReference type="OrthoDB" id="9812260at2"/>
<feature type="domain" description="GGDEF" evidence="6">
    <location>
        <begin position="286"/>
        <end position="414"/>
    </location>
</feature>
<dbReference type="CDD" id="cd01949">
    <property type="entry name" value="GGDEF"/>
    <property type="match status" value="1"/>
</dbReference>
<sequence>MTNKRLLAVEDSRPVLKLIKHVAKRAGYEVDVAETLAQTKALISSGQQYEIATVDYALPDAPAGEALTFTLESGIPSIVMTGSMSDEVRDKLLSQPIVDYIPKETTQALNYLGKLLVRLQRNKSIKVLLVDDSKSVRTYLSSLLARHNFIILEAENGVEGLSVLEQHSDVKLIISDHQMPHMGGIRFTAEVRRKFSKDEIAIIGLSGSDAGSLSARFIKNGANDFLKKPFCHEEFYCRVIQNIEHLEYVEDIQRAANTDYLTGLFNRRYFFAKIPAYIKKLETTAHPCSVAMLDIDHFKRINDGYGHDVGDKVILDLADKLKAHFNDCVIARFGGEEFCVFMPDFDYQHAANELDAFRIEISESSIQHEDHDIDYTVSIGFVSTIDHLAAMVSRADEGLYQAKEQGRNRLISIE</sequence>
<dbReference type="PANTHER" id="PTHR45138:SF9">
    <property type="entry name" value="DIGUANYLATE CYCLASE DGCM-RELATED"/>
    <property type="match status" value="1"/>
</dbReference>